<dbReference type="Proteomes" id="UP001214576">
    <property type="component" value="Unassembled WGS sequence"/>
</dbReference>
<accession>A0AAD4Y3V0</accession>
<feature type="compositionally biased region" description="Polar residues" evidence="1">
    <location>
        <begin position="1"/>
        <end position="13"/>
    </location>
</feature>
<evidence type="ECO:0000313" key="4">
    <source>
        <dbReference type="Proteomes" id="UP001214576"/>
    </source>
</evidence>
<proteinExistence type="predicted"/>
<feature type="transmembrane region" description="Helical" evidence="2">
    <location>
        <begin position="79"/>
        <end position="103"/>
    </location>
</feature>
<evidence type="ECO:0000313" key="3">
    <source>
        <dbReference type="EMBL" id="KAI4533713.1"/>
    </source>
</evidence>
<evidence type="ECO:0000256" key="1">
    <source>
        <dbReference type="SAM" id="MobiDB-lite"/>
    </source>
</evidence>
<name>A0AAD4Y3V0_OVIAM</name>
<reference evidence="3" key="1">
    <citation type="submission" date="2022-03" db="EMBL/GenBank/DDBJ databases">
        <title>Genomic analyses of argali, domestic sheep and their hybrids provide insights into chromosomal evolution, heterosis and genetic basis of agronomic traits.</title>
        <authorList>
            <person name="Li M."/>
        </authorList>
    </citation>
    <scope>NUCLEOTIDE SEQUENCE</scope>
    <source>
        <strain evidence="3">CAU-MHL-2022a</strain>
        <tissue evidence="3">Skin</tissue>
    </source>
</reference>
<keyword evidence="4" id="KW-1185">Reference proteome</keyword>
<dbReference type="EMBL" id="JAKZEL010000020">
    <property type="protein sequence ID" value="KAI4533713.1"/>
    <property type="molecule type" value="Genomic_DNA"/>
</dbReference>
<gene>
    <name evidence="3" type="ORF">MG293_016732</name>
</gene>
<comment type="caution">
    <text evidence="3">The sequence shown here is derived from an EMBL/GenBank/DDBJ whole genome shotgun (WGS) entry which is preliminary data.</text>
</comment>
<keyword evidence="2" id="KW-0812">Transmembrane</keyword>
<keyword evidence="2" id="KW-1133">Transmembrane helix</keyword>
<dbReference type="AlphaFoldDB" id="A0AAD4Y3V0"/>
<protein>
    <submittedName>
        <fullName evidence="3">Uncharacterized protein</fullName>
    </submittedName>
</protein>
<organism evidence="3 4">
    <name type="scientific">Ovis ammon polii</name>
    <dbReference type="NCBI Taxonomy" id="230172"/>
    <lineage>
        <taxon>Eukaryota</taxon>
        <taxon>Metazoa</taxon>
        <taxon>Chordata</taxon>
        <taxon>Craniata</taxon>
        <taxon>Vertebrata</taxon>
        <taxon>Euteleostomi</taxon>
        <taxon>Mammalia</taxon>
        <taxon>Eutheria</taxon>
        <taxon>Laurasiatheria</taxon>
        <taxon>Artiodactyla</taxon>
        <taxon>Ruminantia</taxon>
        <taxon>Pecora</taxon>
        <taxon>Bovidae</taxon>
        <taxon>Caprinae</taxon>
        <taxon>Ovis</taxon>
    </lineage>
</organism>
<keyword evidence="2" id="KW-0472">Membrane</keyword>
<feature type="region of interest" description="Disordered" evidence="1">
    <location>
        <begin position="1"/>
        <end position="43"/>
    </location>
</feature>
<evidence type="ECO:0000256" key="2">
    <source>
        <dbReference type="SAM" id="Phobius"/>
    </source>
</evidence>
<sequence>MSPGSVTSVSPKVSWNLVPRESPDDGDPGGDARQIAKRGREGGAERVAKCAPGMQHKSSCEMCQVSLFSLQNLYQSLKAVFVDAISIRLVLCLVVTPILCLTLKKFLTKCIIRVYLFFLQKRYLKWKGLEHSL</sequence>